<proteinExistence type="predicted"/>
<reference evidence="3" key="5">
    <citation type="submission" date="2018-04" db="UniProtKB">
        <authorList>
            <consortium name="EnsemblFungi"/>
        </authorList>
    </citation>
    <scope>IDENTIFICATION</scope>
    <source>
        <strain evidence="3">R3-111a-1</strain>
    </source>
</reference>
<accession>J3PF54</accession>
<dbReference type="VEuPathDB" id="FungiDB:GGTG_12133"/>
<dbReference type="EnsemblFungi" id="EJT69956">
    <property type="protein sequence ID" value="EJT69956"/>
    <property type="gene ID" value="GGTG_12133"/>
</dbReference>
<feature type="transmembrane region" description="Helical" evidence="1">
    <location>
        <begin position="579"/>
        <end position="597"/>
    </location>
</feature>
<dbReference type="STRING" id="644352.J3PF54"/>
<organism evidence="2">
    <name type="scientific">Gaeumannomyces tritici (strain R3-111a-1)</name>
    <name type="common">Wheat and barley take-all root rot fungus</name>
    <name type="synonym">Gaeumannomyces graminis var. tritici</name>
    <dbReference type="NCBI Taxonomy" id="644352"/>
    <lineage>
        <taxon>Eukaryota</taxon>
        <taxon>Fungi</taxon>
        <taxon>Dikarya</taxon>
        <taxon>Ascomycota</taxon>
        <taxon>Pezizomycotina</taxon>
        <taxon>Sordariomycetes</taxon>
        <taxon>Sordariomycetidae</taxon>
        <taxon>Magnaporthales</taxon>
        <taxon>Magnaporthaceae</taxon>
        <taxon>Gaeumannomyces</taxon>
    </lineage>
</organism>
<dbReference type="OrthoDB" id="5337208at2759"/>
<feature type="transmembrane region" description="Helical" evidence="1">
    <location>
        <begin position="129"/>
        <end position="152"/>
    </location>
</feature>
<dbReference type="Proteomes" id="UP000006039">
    <property type="component" value="Unassembled WGS sequence"/>
</dbReference>
<reference evidence="3" key="4">
    <citation type="journal article" date="2015" name="G3 (Bethesda)">
        <title>Genome sequences of three phytopathogenic species of the Magnaporthaceae family of fungi.</title>
        <authorList>
            <person name="Okagaki L.H."/>
            <person name="Nunes C.C."/>
            <person name="Sailsbery J."/>
            <person name="Clay B."/>
            <person name="Brown D."/>
            <person name="John T."/>
            <person name="Oh Y."/>
            <person name="Young N."/>
            <person name="Fitzgerald M."/>
            <person name="Haas B.J."/>
            <person name="Zeng Q."/>
            <person name="Young S."/>
            <person name="Adiconis X."/>
            <person name="Fan L."/>
            <person name="Levin J.Z."/>
            <person name="Mitchell T.K."/>
            <person name="Okubara P.A."/>
            <person name="Farman M.L."/>
            <person name="Kohn L.M."/>
            <person name="Birren B."/>
            <person name="Ma L.-J."/>
            <person name="Dean R.A."/>
        </authorList>
    </citation>
    <scope>NUCLEOTIDE SEQUENCE</scope>
    <source>
        <strain evidence="3">R3-111a-1</strain>
    </source>
</reference>
<dbReference type="HOGENOM" id="CLU_023865_0_0_1"/>
<evidence type="ECO:0000313" key="2">
    <source>
        <dbReference type="EMBL" id="EJT69956.1"/>
    </source>
</evidence>
<evidence type="ECO:0000313" key="4">
    <source>
        <dbReference type="Proteomes" id="UP000006039"/>
    </source>
</evidence>
<dbReference type="EMBL" id="GL385402">
    <property type="protein sequence ID" value="EJT69956.1"/>
    <property type="molecule type" value="Genomic_DNA"/>
</dbReference>
<reference evidence="2" key="3">
    <citation type="submission" date="2010-09" db="EMBL/GenBank/DDBJ databases">
        <title>Annotation of Gaeumannomyces graminis var. tritici R3-111a-1.</title>
        <authorList>
            <consortium name="The Broad Institute Genome Sequencing Platform"/>
            <person name="Ma L.-J."/>
            <person name="Dead R."/>
            <person name="Young S.K."/>
            <person name="Zeng Q."/>
            <person name="Gargeya S."/>
            <person name="Fitzgerald M."/>
            <person name="Haas B."/>
            <person name="Abouelleil A."/>
            <person name="Alvarado L."/>
            <person name="Arachchi H.M."/>
            <person name="Berlin A."/>
            <person name="Brown A."/>
            <person name="Chapman S.B."/>
            <person name="Chen Z."/>
            <person name="Dunbar C."/>
            <person name="Freedman E."/>
            <person name="Gearin G."/>
            <person name="Gellesch M."/>
            <person name="Goldberg J."/>
            <person name="Griggs A."/>
            <person name="Gujja S."/>
            <person name="Heiman D."/>
            <person name="Howarth C."/>
            <person name="Larson L."/>
            <person name="Lui A."/>
            <person name="MacDonald P.J.P."/>
            <person name="Mehta T."/>
            <person name="Montmayeur A."/>
            <person name="Murphy C."/>
            <person name="Neiman D."/>
            <person name="Pearson M."/>
            <person name="Priest M."/>
            <person name="Roberts A."/>
            <person name="Saif S."/>
            <person name="Shea T."/>
            <person name="Shenoy N."/>
            <person name="Sisk P."/>
            <person name="Stolte C."/>
            <person name="Sykes S."/>
            <person name="Yandava C."/>
            <person name="Wortman J."/>
            <person name="Nusbaum C."/>
            <person name="Birren B."/>
        </authorList>
    </citation>
    <scope>NUCLEOTIDE SEQUENCE</scope>
    <source>
        <strain evidence="2">R3-111a-1</strain>
    </source>
</reference>
<dbReference type="GeneID" id="20352591"/>
<dbReference type="RefSeq" id="XP_009228290.1">
    <property type="nucleotide sequence ID" value="XM_009230026.1"/>
</dbReference>
<reference evidence="4" key="1">
    <citation type="submission" date="2010-07" db="EMBL/GenBank/DDBJ databases">
        <title>The genome sequence of Gaeumannomyces graminis var. tritici strain R3-111a-1.</title>
        <authorList>
            <consortium name="The Broad Institute Genome Sequencing Platform"/>
            <person name="Ma L.-J."/>
            <person name="Dead R."/>
            <person name="Young S."/>
            <person name="Zeng Q."/>
            <person name="Koehrsen M."/>
            <person name="Alvarado L."/>
            <person name="Berlin A."/>
            <person name="Chapman S.B."/>
            <person name="Chen Z."/>
            <person name="Freedman E."/>
            <person name="Gellesch M."/>
            <person name="Goldberg J."/>
            <person name="Griggs A."/>
            <person name="Gujja S."/>
            <person name="Heilman E.R."/>
            <person name="Heiman D."/>
            <person name="Hepburn T."/>
            <person name="Howarth C."/>
            <person name="Jen D."/>
            <person name="Larson L."/>
            <person name="Mehta T."/>
            <person name="Neiman D."/>
            <person name="Pearson M."/>
            <person name="Roberts A."/>
            <person name="Saif S."/>
            <person name="Shea T."/>
            <person name="Shenoy N."/>
            <person name="Sisk P."/>
            <person name="Stolte C."/>
            <person name="Sykes S."/>
            <person name="Walk T."/>
            <person name="White J."/>
            <person name="Yandava C."/>
            <person name="Haas B."/>
            <person name="Nusbaum C."/>
            <person name="Birren B."/>
        </authorList>
    </citation>
    <scope>NUCLEOTIDE SEQUENCE [LARGE SCALE GENOMIC DNA]</scope>
    <source>
        <strain evidence="4">R3-111a-1</strain>
    </source>
</reference>
<feature type="transmembrane region" description="Helical" evidence="1">
    <location>
        <begin position="208"/>
        <end position="230"/>
    </location>
</feature>
<dbReference type="AlphaFoldDB" id="J3PF54"/>
<keyword evidence="1" id="KW-1133">Transmembrane helix</keyword>
<keyword evidence="1" id="KW-0472">Membrane</keyword>
<keyword evidence="1" id="KW-0812">Transmembrane</keyword>
<dbReference type="eggNOG" id="ENOG502SM13">
    <property type="taxonomic scope" value="Eukaryota"/>
</dbReference>
<keyword evidence="4" id="KW-1185">Reference proteome</keyword>
<evidence type="ECO:0000256" key="1">
    <source>
        <dbReference type="SAM" id="Phobius"/>
    </source>
</evidence>
<protein>
    <submittedName>
        <fullName evidence="2 3">Uncharacterized protein</fullName>
    </submittedName>
</protein>
<reference evidence="2" key="2">
    <citation type="submission" date="2010-07" db="EMBL/GenBank/DDBJ databases">
        <authorList>
            <consortium name="The Broad Institute Genome Sequencing Platform"/>
            <consortium name="Broad Institute Genome Sequencing Center for Infectious Disease"/>
            <person name="Ma L.-J."/>
            <person name="Dead R."/>
            <person name="Young S."/>
            <person name="Zeng Q."/>
            <person name="Koehrsen M."/>
            <person name="Alvarado L."/>
            <person name="Berlin A."/>
            <person name="Chapman S.B."/>
            <person name="Chen Z."/>
            <person name="Freedman E."/>
            <person name="Gellesch M."/>
            <person name="Goldberg J."/>
            <person name="Griggs A."/>
            <person name="Gujja S."/>
            <person name="Heilman E.R."/>
            <person name="Heiman D."/>
            <person name="Hepburn T."/>
            <person name="Howarth C."/>
            <person name="Jen D."/>
            <person name="Larson L."/>
            <person name="Mehta T."/>
            <person name="Neiman D."/>
            <person name="Pearson M."/>
            <person name="Roberts A."/>
            <person name="Saif S."/>
            <person name="Shea T."/>
            <person name="Shenoy N."/>
            <person name="Sisk P."/>
            <person name="Stolte C."/>
            <person name="Sykes S."/>
            <person name="Walk T."/>
            <person name="White J."/>
            <person name="Yandava C."/>
            <person name="Haas B."/>
            <person name="Nusbaum C."/>
            <person name="Birren B."/>
        </authorList>
    </citation>
    <scope>NUCLEOTIDE SEQUENCE</scope>
    <source>
        <strain evidence="2">R3-111a-1</strain>
    </source>
</reference>
<sequence>MRLDSWTAPTAKISTDIITASASKPPLDQQTPRHATRSFRMIITAFMLEPDHKPLHKPEAFLAILSDQEVGMGHPCPAAVKFGPEMSSNVYTPLGDSTYLLLTPFYMPSDKGEIWAVAFSSNSATLVTAGLSVIFTTIFMCLWNIICTLALLCNKGTGRRRFVALVTLWNSNEPWFAFWQMCAYSVHCCSVKISETSAEKFFLNRDRWYGIGAAALAFVVYGAALALGIVGPSLLEIGSVAPARPSILFYPAAATNSQENIQRFGLQAPGSMRALGSVEAAEVTVAQRVVVDAKPDPTITDQDKQMLRMNYGYSLTGVDFGLQHAPYLELAVRGSCVTEYGWLARPARNNSQEETYTLWGGEMNVTIPLGNADIRYAPRVSFINRPAAVPDNGNVSFAIVVAAAHRASISEGSDPWYVTERRPDTAPPTPMNASFWMKPGRPVLSCWQQDSWTHGGQTVYNPGQLNKLPGLNVPTSLLSVLKSAFNVPMLVTLGTASGDSALRSRTTSPNGVIDAKVSSIEGDMRRLIIGSFVASQSVLTDATMYGTGQTYRNALRGPNGQPADGAGDFVISDPGIQTFHLGGMIALVVLLAFLLLLSSIMVGARHVLGPNYNNQSGEEHLQESSVWDRLRVLSAAQLFRCVYEPNNGILDDWRCTNLPGDGGVSLAACDKEAKRGPLEFSTTTVEEERENEGAFSGTGHGSIIEGVF</sequence>
<gene>
    <name evidence="3" type="primary">20352591</name>
    <name evidence="2" type="ORF">GGTG_12133</name>
</gene>
<evidence type="ECO:0000313" key="3">
    <source>
        <dbReference type="EnsemblFungi" id="EJT69956"/>
    </source>
</evidence>
<name>J3PF54_GAET3</name>